<dbReference type="AlphaFoldDB" id="A0A5B2XS00"/>
<sequence length="440" mass="42961">MTGGHVTTDFSRFSHLDLFVMLHKGNPATARQAAEAWDSTGGKLHDQAGSLEAQLAGFTEGWTGGAANQYKTMISDLADGIRKVADTAFSMRNLIHNAADALDVARAQMPAPVAVPDLSPTTVTLATTPLQVDGNTSPAAIAQLQQQHAGAVAAVQSQQRAVVAANDAHAKAVAVMHALAGDYSSVEDAIPPSPNADNVPAPGAQPTPAGPSGITGRPIISNLAPGAPLPGGPGRPTTLPLPTHPVVPGGPAGLPTQPNTGNPLFGNMFTAGLAAASAAAFGRFGSLMPKVPSWANRKKADDGQANPTGANPSASPKLGEGAGGLGGAGGGKTPSLGGAMSSGGVGGGGVSAGDVPSAAPGMLGNAAGSASGLIGGAAGAAAGAAASGARAMSPMMPMMPMGGMGGGDMGGGRRIPPWLVETENVWGESAIVAPAVLGEE</sequence>
<feature type="region of interest" description="Disordered" evidence="1">
    <location>
        <begin position="186"/>
        <end position="261"/>
    </location>
</feature>
<reference evidence="2 3" key="1">
    <citation type="submission" date="2019-09" db="EMBL/GenBank/DDBJ databases">
        <title>Goodfellowia gen. nov., a new genus of the Pseudonocardineae related to Actinoalloteichus, containing Goodfellowia coeruleoviolacea gen. nov., comb. nov. gen. nov., comb. nov.</title>
        <authorList>
            <person name="Labeda D."/>
        </authorList>
    </citation>
    <scope>NUCLEOTIDE SEQUENCE [LARGE SCALE GENOMIC DNA]</scope>
    <source>
        <strain evidence="2 3">AN110305</strain>
    </source>
</reference>
<evidence type="ECO:0000256" key="1">
    <source>
        <dbReference type="SAM" id="MobiDB-lite"/>
    </source>
</evidence>
<dbReference type="SUPFAM" id="SSF140459">
    <property type="entry name" value="PE/PPE dimer-like"/>
    <property type="match status" value="1"/>
</dbReference>
<dbReference type="OrthoDB" id="3638715at2"/>
<proteinExistence type="predicted"/>
<dbReference type="Proteomes" id="UP000323454">
    <property type="component" value="Unassembled WGS sequence"/>
</dbReference>
<feature type="compositionally biased region" description="Polar residues" evidence="1">
    <location>
        <begin position="305"/>
        <end position="314"/>
    </location>
</feature>
<dbReference type="Gene3D" id="1.20.1260.20">
    <property type="entry name" value="PPE superfamily"/>
    <property type="match status" value="1"/>
</dbReference>
<dbReference type="InterPro" id="IPR038332">
    <property type="entry name" value="PPE_sf"/>
</dbReference>
<keyword evidence="3" id="KW-1185">Reference proteome</keyword>
<feature type="region of interest" description="Disordered" evidence="1">
    <location>
        <begin position="295"/>
        <end position="340"/>
    </location>
</feature>
<dbReference type="Pfam" id="PF06013">
    <property type="entry name" value="WXG100"/>
    <property type="match status" value="1"/>
</dbReference>
<gene>
    <name evidence="2" type="ORF">F0L68_01590</name>
</gene>
<accession>A0A5B2XS00</accession>
<dbReference type="InterPro" id="IPR010310">
    <property type="entry name" value="T7SS_ESAT-6-like"/>
</dbReference>
<comment type="caution">
    <text evidence="2">The sequence shown here is derived from an EMBL/GenBank/DDBJ whole genome shotgun (WGS) entry which is preliminary data.</text>
</comment>
<evidence type="ECO:0000313" key="2">
    <source>
        <dbReference type="EMBL" id="KAA2266467.1"/>
    </source>
</evidence>
<dbReference type="EMBL" id="VUOB01000002">
    <property type="protein sequence ID" value="KAA2266467.1"/>
    <property type="molecule type" value="Genomic_DNA"/>
</dbReference>
<name>A0A5B2XS00_9PSEU</name>
<organism evidence="2 3">
    <name type="scientific">Solihabitans fulvus</name>
    <dbReference type="NCBI Taxonomy" id="1892852"/>
    <lineage>
        <taxon>Bacteria</taxon>
        <taxon>Bacillati</taxon>
        <taxon>Actinomycetota</taxon>
        <taxon>Actinomycetes</taxon>
        <taxon>Pseudonocardiales</taxon>
        <taxon>Pseudonocardiaceae</taxon>
        <taxon>Solihabitans</taxon>
    </lineage>
</organism>
<dbReference type="RefSeq" id="WP_149847573.1">
    <property type="nucleotide sequence ID" value="NZ_VUOB01000002.1"/>
</dbReference>
<evidence type="ECO:0000313" key="3">
    <source>
        <dbReference type="Proteomes" id="UP000323454"/>
    </source>
</evidence>
<feature type="compositionally biased region" description="Gly residues" evidence="1">
    <location>
        <begin position="320"/>
        <end position="332"/>
    </location>
</feature>
<protein>
    <submittedName>
        <fullName evidence="2">WXG100 family type VII secretion target</fullName>
    </submittedName>
</protein>
<reference evidence="2 3" key="2">
    <citation type="submission" date="2019-09" db="EMBL/GenBank/DDBJ databases">
        <authorList>
            <person name="Jin C."/>
        </authorList>
    </citation>
    <scope>NUCLEOTIDE SEQUENCE [LARGE SCALE GENOMIC DNA]</scope>
    <source>
        <strain evidence="2 3">AN110305</strain>
    </source>
</reference>
<feature type="compositionally biased region" description="Low complexity" evidence="1">
    <location>
        <begin position="235"/>
        <end position="249"/>
    </location>
</feature>